<evidence type="ECO:0000313" key="2">
    <source>
        <dbReference type="Proteomes" id="UP000271974"/>
    </source>
</evidence>
<comment type="caution">
    <text evidence="1">The sequence shown here is derived from an EMBL/GenBank/DDBJ whole genome shotgun (WGS) entry which is preliminary data.</text>
</comment>
<name>A0A433TFV5_ELYCH</name>
<proteinExistence type="predicted"/>
<dbReference type="EMBL" id="RQTK01000392">
    <property type="protein sequence ID" value="RUS80416.1"/>
    <property type="molecule type" value="Genomic_DNA"/>
</dbReference>
<sequence length="127" mass="14821">MQKEALPNYARNQCVQLSANFEKICKFKKSSQNFFCSNSPIQKKEKYRSWPLYNYFLPTTKNNFFCENHFFFTKAGALSFSSFSSICKRCSDIAFFSLLVKKMFSFFGSENSRKMTLITGSTKHTKN</sequence>
<protein>
    <submittedName>
        <fullName evidence="1">Uncharacterized protein</fullName>
    </submittedName>
</protein>
<dbReference type="Proteomes" id="UP000271974">
    <property type="component" value="Unassembled WGS sequence"/>
</dbReference>
<gene>
    <name evidence="1" type="ORF">EGW08_011828</name>
</gene>
<evidence type="ECO:0000313" key="1">
    <source>
        <dbReference type="EMBL" id="RUS80416.1"/>
    </source>
</evidence>
<reference evidence="1 2" key="1">
    <citation type="submission" date="2019-01" db="EMBL/GenBank/DDBJ databases">
        <title>A draft genome assembly of the solar-powered sea slug Elysia chlorotica.</title>
        <authorList>
            <person name="Cai H."/>
            <person name="Li Q."/>
            <person name="Fang X."/>
            <person name="Li J."/>
            <person name="Curtis N.E."/>
            <person name="Altenburger A."/>
            <person name="Shibata T."/>
            <person name="Feng M."/>
            <person name="Maeda T."/>
            <person name="Schwartz J.A."/>
            <person name="Shigenobu S."/>
            <person name="Lundholm N."/>
            <person name="Nishiyama T."/>
            <person name="Yang H."/>
            <person name="Hasebe M."/>
            <person name="Li S."/>
            <person name="Pierce S.K."/>
            <person name="Wang J."/>
        </authorList>
    </citation>
    <scope>NUCLEOTIDE SEQUENCE [LARGE SCALE GENOMIC DNA]</scope>
    <source>
        <strain evidence="1">EC2010</strain>
        <tissue evidence="1">Whole organism of an adult</tissue>
    </source>
</reference>
<accession>A0A433TFV5</accession>
<keyword evidence="2" id="KW-1185">Reference proteome</keyword>
<dbReference type="AlphaFoldDB" id="A0A433TFV5"/>
<organism evidence="1 2">
    <name type="scientific">Elysia chlorotica</name>
    <name type="common">Eastern emerald elysia</name>
    <name type="synonym">Sea slug</name>
    <dbReference type="NCBI Taxonomy" id="188477"/>
    <lineage>
        <taxon>Eukaryota</taxon>
        <taxon>Metazoa</taxon>
        <taxon>Spiralia</taxon>
        <taxon>Lophotrochozoa</taxon>
        <taxon>Mollusca</taxon>
        <taxon>Gastropoda</taxon>
        <taxon>Heterobranchia</taxon>
        <taxon>Euthyneura</taxon>
        <taxon>Panpulmonata</taxon>
        <taxon>Sacoglossa</taxon>
        <taxon>Placobranchoidea</taxon>
        <taxon>Plakobranchidae</taxon>
        <taxon>Elysia</taxon>
    </lineage>
</organism>